<dbReference type="Proteomes" id="UP000055045">
    <property type="component" value="Unassembled WGS sequence"/>
</dbReference>
<gene>
    <name evidence="3" type="ORF">ACN42_g7978</name>
</gene>
<feature type="compositionally biased region" description="Polar residues" evidence="1">
    <location>
        <begin position="169"/>
        <end position="180"/>
    </location>
</feature>
<feature type="compositionally biased region" description="Polar residues" evidence="1">
    <location>
        <begin position="270"/>
        <end position="283"/>
    </location>
</feature>
<feature type="compositionally biased region" description="Basic residues" evidence="1">
    <location>
        <begin position="482"/>
        <end position="491"/>
    </location>
</feature>
<comment type="caution">
    <text evidence="3">The sequence shown here is derived from an EMBL/GenBank/DDBJ whole genome shotgun (WGS) entry which is preliminary data.</text>
</comment>
<evidence type="ECO:0000259" key="2">
    <source>
        <dbReference type="Pfam" id="PF20994"/>
    </source>
</evidence>
<accession>A0A117NMG1</accession>
<evidence type="ECO:0000256" key="1">
    <source>
        <dbReference type="SAM" id="MobiDB-lite"/>
    </source>
</evidence>
<feature type="compositionally biased region" description="Acidic residues" evidence="1">
    <location>
        <begin position="649"/>
        <end position="659"/>
    </location>
</feature>
<protein>
    <recommendedName>
        <fullName evidence="2">Inner kinetochore subunit AME1 domain-containing protein</fullName>
    </recommendedName>
</protein>
<feature type="compositionally biased region" description="Polar residues" evidence="1">
    <location>
        <begin position="207"/>
        <end position="219"/>
    </location>
</feature>
<dbReference type="Pfam" id="PF20994">
    <property type="entry name" value="CENPU"/>
    <property type="match status" value="1"/>
</dbReference>
<feature type="compositionally biased region" description="Polar residues" evidence="1">
    <location>
        <begin position="335"/>
        <end position="345"/>
    </location>
</feature>
<dbReference type="STRING" id="48697.A0A117NMG1"/>
<organism evidence="3 4">
    <name type="scientific">Penicillium freii</name>
    <dbReference type="NCBI Taxonomy" id="48697"/>
    <lineage>
        <taxon>Eukaryota</taxon>
        <taxon>Fungi</taxon>
        <taxon>Dikarya</taxon>
        <taxon>Ascomycota</taxon>
        <taxon>Pezizomycotina</taxon>
        <taxon>Eurotiomycetes</taxon>
        <taxon>Eurotiomycetidae</taxon>
        <taxon>Eurotiales</taxon>
        <taxon>Aspergillaceae</taxon>
        <taxon>Penicillium</taxon>
    </lineage>
</organism>
<dbReference type="EMBL" id="LLXE01000239">
    <property type="protein sequence ID" value="KUM59151.1"/>
    <property type="molecule type" value="Genomic_DNA"/>
</dbReference>
<proteinExistence type="predicted"/>
<feature type="compositionally biased region" description="Low complexity" evidence="1">
    <location>
        <begin position="365"/>
        <end position="379"/>
    </location>
</feature>
<feature type="compositionally biased region" description="Acidic residues" evidence="1">
    <location>
        <begin position="459"/>
        <end position="475"/>
    </location>
</feature>
<feature type="compositionally biased region" description="Basic residues" evidence="1">
    <location>
        <begin position="635"/>
        <end position="644"/>
    </location>
</feature>
<feature type="compositionally biased region" description="Basic residues" evidence="1">
    <location>
        <begin position="445"/>
        <end position="454"/>
    </location>
</feature>
<feature type="compositionally biased region" description="Basic residues" evidence="1">
    <location>
        <begin position="521"/>
        <end position="530"/>
    </location>
</feature>
<feature type="compositionally biased region" description="Basic residues" evidence="1">
    <location>
        <begin position="346"/>
        <end position="357"/>
    </location>
</feature>
<feature type="compositionally biased region" description="Polar residues" evidence="1">
    <location>
        <begin position="232"/>
        <end position="249"/>
    </location>
</feature>
<feature type="compositionally biased region" description="Polar residues" evidence="1">
    <location>
        <begin position="148"/>
        <end position="160"/>
    </location>
</feature>
<dbReference type="InterPro" id="IPR048743">
    <property type="entry name" value="AME1"/>
</dbReference>
<feature type="compositionally biased region" description="Polar residues" evidence="1">
    <location>
        <begin position="294"/>
        <end position="305"/>
    </location>
</feature>
<reference evidence="3 4" key="1">
    <citation type="submission" date="2015-10" db="EMBL/GenBank/DDBJ databases">
        <title>Genome sequencing of Penicillium freii.</title>
        <authorList>
            <person name="Nguyen H.D."/>
            <person name="Visagie C.M."/>
            <person name="Seifert K.A."/>
        </authorList>
    </citation>
    <scope>NUCLEOTIDE SEQUENCE [LARGE SCALE GENOMIC DNA]</scope>
    <source>
        <strain evidence="3 4">DAOM 242723</strain>
    </source>
</reference>
<feature type="region of interest" description="Disordered" evidence="1">
    <location>
        <begin position="1"/>
        <end position="727"/>
    </location>
</feature>
<feature type="compositionally biased region" description="Acidic residues" evidence="1">
    <location>
        <begin position="609"/>
        <end position="624"/>
    </location>
</feature>
<evidence type="ECO:0000313" key="4">
    <source>
        <dbReference type="Proteomes" id="UP000055045"/>
    </source>
</evidence>
<sequence>MEASREERQQMRQRGAATRKAKEVNFGFSFGSPGLGLPAPAPIATVPEAQKPPRTQTAPNTTPRPLKVSQPGSQARGIERTPGSARNKLPERPSTYEIPSSDDRSELTRSNKRRKISPPTGTEDTPSRRNRGRPNNGDTHPVDDSGGRTDSQTSHTQEPPSTDAPPPSEINNNKSPQPQISPIPETTVEDQHPIEEGTNGVEPTSAAEEQQAQGTSPVSVPTAPAVAEESQAPISSPEPQSGVEQSKNTEQLREKRHNTRSPPRREEQIQRTNNNQRATTETASPVARTDKSTTEALSPRGSSAETLKASGAPTIDNDVDMTEDVPPSKDGAPEQDSQTSQGPSTRTKKAARGRPRHQPTTDNTPEPNVEVAAQEPAAEAQDESATAPVEEAPKTIEAIETEKVSPEPIPDVAESSSRPRRGRKPISQKDDQPEPVVESAVPKPQRGRPGKKTKQAVEPELEPEPVEADQAEPDSESSAPKSRGRSGKKAKRTAETDPEPEPKPAIADQPEPEAESAVPKSRGRPGKKTKHAAEPEPEPETEGQPEPEVESAVSKPQRGRPGKKANRAVEPDPEPEPTAEDHPEPEVESAVPKTQRGRPGKKTKRAVEPESEPEPEPIAEDQPEPEAQSTAPKSQRGRPGKKAKRAVEPEPEPETEPQPELEPTQEQPRRKTREPRGETVPVTVYRLANIHSLGGTTSTANGSGDDEESADELTTHQKAKMPNRGGVNPADVLSQICRETLEKTLNTLKDGISNEANATRRAEWSRKRKAVEGFGSELESRLMDLSGILDSNFVLGVQLKKTKREMMDLRNHLYRVRRERENIALQMDAVRSRHIEEEKAKLSRSTISNSLHSLELALDRNKQRSASTADSSTDIEYMLRTVADVSSRAPGAQGGLLNQIRAFNAQLEATVGRLER</sequence>
<feature type="compositionally biased region" description="Basic residues" evidence="1">
    <location>
        <begin position="557"/>
        <end position="566"/>
    </location>
</feature>
<feature type="domain" description="Inner kinetochore subunit AME1" evidence="2">
    <location>
        <begin position="723"/>
        <end position="909"/>
    </location>
</feature>
<feature type="compositionally biased region" description="Low complexity" evidence="1">
    <location>
        <begin position="26"/>
        <end position="38"/>
    </location>
</feature>
<dbReference type="AlphaFoldDB" id="A0A117NMG1"/>
<name>A0A117NMG1_PENFR</name>
<evidence type="ECO:0000313" key="3">
    <source>
        <dbReference type="EMBL" id="KUM59151.1"/>
    </source>
</evidence>
<feature type="compositionally biased region" description="Acidic residues" evidence="1">
    <location>
        <begin position="535"/>
        <end position="549"/>
    </location>
</feature>
<feature type="compositionally biased region" description="Basic and acidic residues" evidence="1">
    <location>
        <begin position="1"/>
        <end position="10"/>
    </location>
</feature>
<keyword evidence="4" id="KW-1185">Reference proteome</keyword>
<feature type="compositionally biased region" description="Polar residues" evidence="1">
    <location>
        <begin position="53"/>
        <end position="63"/>
    </location>
</feature>
<feature type="compositionally biased region" description="Basic residues" evidence="1">
    <location>
        <begin position="595"/>
        <end position="604"/>
    </location>
</feature>